<evidence type="ECO:0000256" key="6">
    <source>
        <dbReference type="ARBA" id="ARBA00022960"/>
    </source>
</evidence>
<keyword evidence="3 11" id="KW-0328">Glycosyltransferase</keyword>
<dbReference type="Gene3D" id="1.10.3810.10">
    <property type="entry name" value="Biosynthetic peptidoglycan transglycosylase-like"/>
    <property type="match status" value="1"/>
</dbReference>
<keyword evidence="14" id="KW-1185">Reference proteome</keyword>
<keyword evidence="5 11" id="KW-0812">Transmembrane</keyword>
<keyword evidence="9 11" id="KW-0472">Membrane</keyword>
<feature type="transmembrane region" description="Helical" evidence="11">
    <location>
        <begin position="9"/>
        <end position="33"/>
    </location>
</feature>
<dbReference type="OrthoDB" id="9766909at2"/>
<evidence type="ECO:0000256" key="10">
    <source>
        <dbReference type="ARBA" id="ARBA00023316"/>
    </source>
</evidence>
<evidence type="ECO:0000256" key="2">
    <source>
        <dbReference type="ARBA" id="ARBA00022519"/>
    </source>
</evidence>
<gene>
    <name evidence="11" type="primary">mtgA</name>
    <name evidence="13" type="ORF">DFR44_101243</name>
</gene>
<name>A0A4V3DK97_9BURK</name>
<comment type="caution">
    <text evidence="13">The sequence shown here is derived from an EMBL/GenBank/DDBJ whole genome shotgun (WGS) entry which is preliminary data.</text>
</comment>
<evidence type="ECO:0000256" key="8">
    <source>
        <dbReference type="ARBA" id="ARBA00022989"/>
    </source>
</evidence>
<keyword evidence="10 11" id="KW-0961">Cell wall biogenesis/degradation</keyword>
<feature type="domain" description="Glycosyl transferase family 51" evidence="12">
    <location>
        <begin position="51"/>
        <end position="224"/>
    </location>
</feature>
<dbReference type="AlphaFoldDB" id="A0A4V3DK97"/>
<evidence type="ECO:0000256" key="9">
    <source>
        <dbReference type="ARBA" id="ARBA00023136"/>
    </source>
</evidence>
<dbReference type="GO" id="GO:0005886">
    <property type="term" value="C:plasma membrane"/>
    <property type="evidence" value="ECO:0007669"/>
    <property type="project" value="UniProtKB-SubCell"/>
</dbReference>
<evidence type="ECO:0000256" key="7">
    <source>
        <dbReference type="ARBA" id="ARBA00022984"/>
    </source>
</evidence>
<protein>
    <recommendedName>
        <fullName evidence="11">Biosynthetic peptidoglycan transglycosylase</fullName>
        <ecNumber evidence="11">2.4.99.28</ecNumber>
    </recommendedName>
    <alternativeName>
        <fullName evidence="11">Glycan polymerase</fullName>
    </alternativeName>
    <alternativeName>
        <fullName evidence="11">Peptidoglycan glycosyltransferase MtgA</fullName>
        <shortName evidence="11">PGT</shortName>
    </alternativeName>
</protein>
<reference evidence="13 14" key="1">
    <citation type="submission" date="2019-03" db="EMBL/GenBank/DDBJ databases">
        <title>Genomic Encyclopedia of Type Strains, Phase IV (KMG-IV): sequencing the most valuable type-strain genomes for metagenomic binning, comparative biology and taxonomic classification.</title>
        <authorList>
            <person name="Goeker M."/>
        </authorList>
    </citation>
    <scope>NUCLEOTIDE SEQUENCE [LARGE SCALE GENOMIC DNA]</scope>
    <source>
        <strain evidence="13 14">DSM 102852</strain>
    </source>
</reference>
<dbReference type="HAMAP" id="MF_00766">
    <property type="entry name" value="PGT_MtgA"/>
    <property type="match status" value="1"/>
</dbReference>
<keyword evidence="4 11" id="KW-0808">Transferase</keyword>
<dbReference type="InterPro" id="IPR001264">
    <property type="entry name" value="Glyco_trans_51"/>
</dbReference>
<keyword evidence="1 11" id="KW-1003">Cell membrane</keyword>
<evidence type="ECO:0000256" key="3">
    <source>
        <dbReference type="ARBA" id="ARBA00022676"/>
    </source>
</evidence>
<dbReference type="UniPathway" id="UPA00219"/>
<keyword evidence="6 11" id="KW-0133">Cell shape</keyword>
<evidence type="ECO:0000256" key="4">
    <source>
        <dbReference type="ARBA" id="ARBA00022679"/>
    </source>
</evidence>
<dbReference type="PANTHER" id="PTHR30400:SF0">
    <property type="entry name" value="BIOSYNTHETIC PEPTIDOGLYCAN TRANSGLYCOSYLASE"/>
    <property type="match status" value="1"/>
</dbReference>
<keyword evidence="2 11" id="KW-0997">Cell inner membrane</keyword>
<dbReference type="GO" id="GO:0009252">
    <property type="term" value="P:peptidoglycan biosynthetic process"/>
    <property type="evidence" value="ECO:0007669"/>
    <property type="project" value="UniProtKB-UniRule"/>
</dbReference>
<evidence type="ECO:0000256" key="5">
    <source>
        <dbReference type="ARBA" id="ARBA00022692"/>
    </source>
</evidence>
<dbReference type="Pfam" id="PF00912">
    <property type="entry name" value="Transgly"/>
    <property type="match status" value="1"/>
</dbReference>
<dbReference type="EMBL" id="SNZE01000001">
    <property type="protein sequence ID" value="TDR33190.1"/>
    <property type="molecule type" value="Genomic_DNA"/>
</dbReference>
<evidence type="ECO:0000313" key="14">
    <source>
        <dbReference type="Proteomes" id="UP000294480"/>
    </source>
</evidence>
<dbReference type="InterPro" id="IPR011812">
    <property type="entry name" value="Pep_trsgly"/>
</dbReference>
<accession>A0A4V3DK97</accession>
<dbReference type="GO" id="GO:0009274">
    <property type="term" value="C:peptidoglycan-based cell wall"/>
    <property type="evidence" value="ECO:0007669"/>
    <property type="project" value="InterPro"/>
</dbReference>
<dbReference type="GO" id="GO:0016763">
    <property type="term" value="F:pentosyltransferase activity"/>
    <property type="evidence" value="ECO:0007669"/>
    <property type="project" value="InterPro"/>
</dbReference>
<dbReference type="RefSeq" id="WP_133618867.1">
    <property type="nucleotide sequence ID" value="NZ_SNZE01000001.1"/>
</dbReference>
<comment type="catalytic activity">
    <reaction evidence="11">
        <text>[GlcNAc-(1-&gt;4)-Mur2Ac(oyl-L-Ala-gamma-D-Glu-L-Lys-D-Ala-D-Ala)](n)-di-trans,octa-cis-undecaprenyl diphosphate + beta-D-GlcNAc-(1-&gt;4)-Mur2Ac(oyl-L-Ala-gamma-D-Glu-L-Lys-D-Ala-D-Ala)-di-trans,octa-cis-undecaprenyl diphosphate = [GlcNAc-(1-&gt;4)-Mur2Ac(oyl-L-Ala-gamma-D-Glu-L-Lys-D-Ala-D-Ala)](n+1)-di-trans,octa-cis-undecaprenyl diphosphate + di-trans,octa-cis-undecaprenyl diphosphate + H(+)</text>
        <dbReference type="Rhea" id="RHEA:23708"/>
        <dbReference type="Rhea" id="RHEA-COMP:9602"/>
        <dbReference type="Rhea" id="RHEA-COMP:9603"/>
        <dbReference type="ChEBI" id="CHEBI:15378"/>
        <dbReference type="ChEBI" id="CHEBI:58405"/>
        <dbReference type="ChEBI" id="CHEBI:60033"/>
        <dbReference type="ChEBI" id="CHEBI:78435"/>
        <dbReference type="EC" id="2.4.99.28"/>
    </reaction>
</comment>
<dbReference type="Proteomes" id="UP000294480">
    <property type="component" value="Unassembled WGS sequence"/>
</dbReference>
<dbReference type="InterPro" id="IPR023346">
    <property type="entry name" value="Lysozyme-like_dom_sf"/>
</dbReference>
<dbReference type="GO" id="GO:0008360">
    <property type="term" value="P:regulation of cell shape"/>
    <property type="evidence" value="ECO:0007669"/>
    <property type="project" value="UniProtKB-KW"/>
</dbReference>
<comment type="similarity">
    <text evidence="11">Belongs to the glycosyltransferase 51 family.</text>
</comment>
<dbReference type="PANTHER" id="PTHR30400">
    <property type="entry name" value="MONOFUNCTIONAL BIOSYNTHETIC PEPTIDOGLYCAN TRANSGLYCOSYLASE"/>
    <property type="match status" value="1"/>
</dbReference>
<dbReference type="GO" id="GO:0008955">
    <property type="term" value="F:peptidoglycan glycosyltransferase activity"/>
    <property type="evidence" value="ECO:0007669"/>
    <property type="project" value="UniProtKB-UniRule"/>
</dbReference>
<dbReference type="GO" id="GO:0071555">
    <property type="term" value="P:cell wall organization"/>
    <property type="evidence" value="ECO:0007669"/>
    <property type="project" value="UniProtKB-KW"/>
</dbReference>
<comment type="subcellular location">
    <subcellularLocation>
        <location evidence="11">Cell inner membrane</location>
        <topology evidence="11">Single-pass membrane protein</topology>
    </subcellularLocation>
</comment>
<organism evidence="13 14">
    <name type="scientific">Hydromonas duriensis</name>
    <dbReference type="NCBI Taxonomy" id="1527608"/>
    <lineage>
        <taxon>Bacteria</taxon>
        <taxon>Pseudomonadati</taxon>
        <taxon>Pseudomonadota</taxon>
        <taxon>Betaproteobacteria</taxon>
        <taxon>Burkholderiales</taxon>
        <taxon>Burkholderiaceae</taxon>
        <taxon>Hydromonas</taxon>
    </lineage>
</organism>
<evidence type="ECO:0000259" key="12">
    <source>
        <dbReference type="Pfam" id="PF00912"/>
    </source>
</evidence>
<comment type="pathway">
    <text evidence="11">Cell wall biogenesis; peptidoglycan biosynthesis.</text>
</comment>
<evidence type="ECO:0000313" key="13">
    <source>
        <dbReference type="EMBL" id="TDR33190.1"/>
    </source>
</evidence>
<keyword evidence="7 11" id="KW-0573">Peptidoglycan synthesis</keyword>
<proteinExistence type="inferred from homology"/>
<evidence type="ECO:0000256" key="1">
    <source>
        <dbReference type="ARBA" id="ARBA00022475"/>
    </source>
</evidence>
<dbReference type="InterPro" id="IPR036950">
    <property type="entry name" value="PBP_transglycosylase"/>
</dbReference>
<dbReference type="EC" id="2.4.99.28" evidence="11"/>
<evidence type="ECO:0000256" key="11">
    <source>
        <dbReference type="HAMAP-Rule" id="MF_00766"/>
    </source>
</evidence>
<keyword evidence="8 11" id="KW-1133">Transmembrane helix</keyword>
<dbReference type="NCBIfam" id="TIGR02070">
    <property type="entry name" value="mono_pep_trsgly"/>
    <property type="match status" value="1"/>
</dbReference>
<dbReference type="SUPFAM" id="SSF53955">
    <property type="entry name" value="Lysozyme-like"/>
    <property type="match status" value="1"/>
</dbReference>
<sequence length="235" mass="26350">MWRTWIKPYILAVIAVGVVFQVWCVVWLALYGMGVQPFTAFMKAEQMRLLITQLKPSLEREWVDYGDISDNLKKAVVTSEDAGFVEHDGVDWNAIEQARARNEKKGKIIAGGSTISMQLTKNLFLSSNRSYLRKTEEIGMTYIMELMLPKERILEIYLNSVEWGEGVFGAQAAAAHYFKNGSAAKLSAQQAAKLAVMLPAPKYYDANRKSPRIGRRANVILKRMGAAQIPDDEGA</sequence>
<comment type="function">
    <text evidence="11">Peptidoglycan polymerase that catalyzes glycan chain elongation from lipid-linked precursors.</text>
</comment>